<evidence type="ECO:0000313" key="7">
    <source>
        <dbReference type="EMBL" id="CAD5110939.1"/>
    </source>
</evidence>
<dbReference type="SUPFAM" id="SSF57903">
    <property type="entry name" value="FYVE/PHD zinc finger"/>
    <property type="match status" value="1"/>
</dbReference>
<comment type="caution">
    <text evidence="7">The sequence shown here is derived from an EMBL/GenBank/DDBJ whole genome shotgun (WGS) entry which is preliminary data.</text>
</comment>
<keyword evidence="1" id="KW-0479">Metal-binding</keyword>
<dbReference type="Pfam" id="PF01363">
    <property type="entry name" value="FYVE"/>
    <property type="match status" value="1"/>
</dbReference>
<dbReference type="SMART" id="SM00064">
    <property type="entry name" value="FYVE"/>
    <property type="match status" value="1"/>
</dbReference>
<evidence type="ECO:0000256" key="5">
    <source>
        <dbReference type="SAM" id="MobiDB-lite"/>
    </source>
</evidence>
<feature type="compositionally biased region" description="Low complexity" evidence="5">
    <location>
        <begin position="116"/>
        <end position="126"/>
    </location>
</feature>
<evidence type="ECO:0000256" key="4">
    <source>
        <dbReference type="PROSITE-ProRule" id="PRU00091"/>
    </source>
</evidence>
<keyword evidence="8" id="KW-1185">Reference proteome</keyword>
<dbReference type="GO" id="GO:0008270">
    <property type="term" value="F:zinc ion binding"/>
    <property type="evidence" value="ECO:0007669"/>
    <property type="project" value="UniProtKB-KW"/>
</dbReference>
<dbReference type="PROSITE" id="PS50178">
    <property type="entry name" value="ZF_FYVE"/>
    <property type="match status" value="1"/>
</dbReference>
<dbReference type="InterPro" id="IPR000306">
    <property type="entry name" value="Znf_FYVE"/>
</dbReference>
<accession>A0A7I8V6Q0</accession>
<sequence length="1017" mass="112995">MDDFTVDLDQLLDDMESEVVRAPTAPLKPAYPNRPQPPPYSFIAAALNNQPEILRATPDEDRVIGPLYSEFVTSEMPPDIVPPSAASFSESKKHIEEESDEKDNNTQINDETNDSNFTNFNEQTQTNKREVTSNQFDDFQCPDFNSIQPNLLKVEETETFDKPSIVMDSEEKVIEKDQNDEASPINLDLDILAPDEIQMEKPKRPSILPVQKIDALISLTTNEEVGAEANIQETKSNASVDSVERFLSFSSCGPIEPPKTPAVEGDKRLPAIRPSSLEISSQIPAEDVTSVPNEEVSTIAHTDNTSELETVEEPVIESENIEGAQAQIDIPSSTLTEIPLTELGIIAPEWVKDADAPNCKQCEIKFTFTKRRHHCRACGNVFCAACCSFRAKLPLNNNRDCRVCSVCMQDMNRAQAFLTPTPTTPNSIIRKDTSQRSNPKSVMFSDGIKPGGALTDLDATPPPRPHARSSNGPRKLFGSKSNSSMRIPPIGRCQSLIKENCLPPVVGVDLNEEEISRMYSEKGEEGLQFLLNSNLIVQVDLVDLDCCLRKKCWIFSTDGMLSAAQPEVLLIIQMIDNEQLPPKDIFEFLEHLYEKSLTGEHIEELQVVPTHNSSSFLDSRSHAGFLFVKPTLQCLCKLKEPRHPYLAAILVERPEIVWAKLLPLRLLFRLGAEFRYYPFPLVNIRDRPPVFGEVGNSIVRLLADVRNLQYTLVTISGAKLHLREHVTELILPFSSYNQVMKVLRDCEEHVVAMATSFSNEADSHLVCMQCLEGVDLGTYSTQAINIEKRARRLTAATFVVFNGSLKTQGPAKARSVIVEDGVMIQLTADAIKELKSSLVATRPFKASCAEQDQVLVTWSHEQDEGNSKIESEVDGKALDGVKSLQIKKLEDLVSSSGKFAIRWTNVYVFKSDDAGTPIGKTCEYSELPKLAEALAHCSALALMKFSEMLVDEKIKRIGVRVNISSENVGFQVGGNGSLIKNDSILSSLDEHLVQIMYNAASVVSESIEMEFVLYIVE</sequence>
<dbReference type="GO" id="GO:0031901">
    <property type="term" value="C:early endosome membrane"/>
    <property type="evidence" value="ECO:0007669"/>
    <property type="project" value="TreeGrafter"/>
</dbReference>
<evidence type="ECO:0000259" key="6">
    <source>
        <dbReference type="PROSITE" id="PS50178"/>
    </source>
</evidence>
<feature type="region of interest" description="Disordered" evidence="5">
    <location>
        <begin position="75"/>
        <end position="128"/>
    </location>
</feature>
<dbReference type="Gene3D" id="3.30.1360.220">
    <property type="entry name" value="Domain of unknown function (DUF3480), N-terminal subdomain"/>
    <property type="match status" value="2"/>
</dbReference>
<dbReference type="Pfam" id="PF11979">
    <property type="entry name" value="SARA_C"/>
    <property type="match status" value="1"/>
</dbReference>
<proteinExistence type="predicted"/>
<keyword evidence="3" id="KW-0862">Zinc</keyword>
<dbReference type="AlphaFoldDB" id="A0A7I8V6Q0"/>
<dbReference type="InterPro" id="IPR013083">
    <property type="entry name" value="Znf_RING/FYVE/PHD"/>
</dbReference>
<dbReference type="PANTHER" id="PTHR46319:SF3">
    <property type="entry name" value="ZINC FINGER FYVE DOMAIN-CONTAINING PROTEIN"/>
    <property type="match status" value="1"/>
</dbReference>
<dbReference type="OrthoDB" id="5872154at2759"/>
<dbReference type="InterPro" id="IPR017455">
    <property type="entry name" value="Znf_FYVE-rel"/>
</dbReference>
<name>A0A7I8V6Q0_9ANNE</name>
<keyword evidence="2 4" id="KW-0863">Zinc-finger</keyword>
<dbReference type="CDD" id="cd15729">
    <property type="entry name" value="FYVE_endofin"/>
    <property type="match status" value="1"/>
</dbReference>
<reference evidence="7 8" key="1">
    <citation type="submission" date="2020-08" db="EMBL/GenBank/DDBJ databases">
        <authorList>
            <person name="Hejnol A."/>
        </authorList>
    </citation>
    <scope>NUCLEOTIDE SEQUENCE [LARGE SCALE GENOMIC DNA]</scope>
</reference>
<evidence type="ECO:0000256" key="1">
    <source>
        <dbReference type="ARBA" id="ARBA00022723"/>
    </source>
</evidence>
<dbReference type="Proteomes" id="UP000549394">
    <property type="component" value="Unassembled WGS sequence"/>
</dbReference>
<feature type="compositionally biased region" description="Polar residues" evidence="5">
    <location>
        <begin position="418"/>
        <end position="427"/>
    </location>
</feature>
<dbReference type="SMART" id="SM01421">
    <property type="entry name" value="DUF3480"/>
    <property type="match status" value="1"/>
</dbReference>
<evidence type="ECO:0000313" key="8">
    <source>
        <dbReference type="Proteomes" id="UP000549394"/>
    </source>
</evidence>
<dbReference type="Gene3D" id="3.30.40.10">
    <property type="entry name" value="Zinc/RING finger domain, C3HC4 (zinc finger)"/>
    <property type="match status" value="1"/>
</dbReference>
<dbReference type="Gene3D" id="3.30.500.40">
    <property type="match status" value="1"/>
</dbReference>
<feature type="region of interest" description="Disordered" evidence="5">
    <location>
        <begin position="418"/>
        <end position="486"/>
    </location>
</feature>
<evidence type="ECO:0000256" key="2">
    <source>
        <dbReference type="ARBA" id="ARBA00022771"/>
    </source>
</evidence>
<dbReference type="EMBL" id="CAJFCJ010000001">
    <property type="protein sequence ID" value="CAD5110939.1"/>
    <property type="molecule type" value="Genomic_DNA"/>
</dbReference>
<dbReference type="InterPro" id="IPR022557">
    <property type="entry name" value="SARA-like_C"/>
</dbReference>
<gene>
    <name evidence="7" type="ORF">DGYR_LOCUS293</name>
</gene>
<dbReference type="GO" id="GO:0016197">
    <property type="term" value="P:endosomal transport"/>
    <property type="evidence" value="ECO:0007669"/>
    <property type="project" value="TreeGrafter"/>
</dbReference>
<protein>
    <submittedName>
        <fullName evidence="7">DgyrCDS294</fullName>
    </submittedName>
</protein>
<dbReference type="PANTHER" id="PTHR46319">
    <property type="entry name" value="ZINC FINGER FYVE DOMAIN-CONTAINING PROTEIN"/>
    <property type="match status" value="1"/>
</dbReference>
<organism evidence="7 8">
    <name type="scientific">Dimorphilus gyrociliatus</name>
    <dbReference type="NCBI Taxonomy" id="2664684"/>
    <lineage>
        <taxon>Eukaryota</taxon>
        <taxon>Metazoa</taxon>
        <taxon>Spiralia</taxon>
        <taxon>Lophotrochozoa</taxon>
        <taxon>Annelida</taxon>
        <taxon>Polychaeta</taxon>
        <taxon>Polychaeta incertae sedis</taxon>
        <taxon>Dinophilidae</taxon>
        <taxon>Dimorphilus</taxon>
    </lineage>
</organism>
<dbReference type="InterPro" id="IPR011011">
    <property type="entry name" value="Znf_FYVE_PHD"/>
</dbReference>
<evidence type="ECO:0000256" key="3">
    <source>
        <dbReference type="ARBA" id="ARBA00022833"/>
    </source>
</evidence>
<feature type="domain" description="FYVE-type" evidence="6">
    <location>
        <begin position="353"/>
        <end position="412"/>
    </location>
</feature>